<evidence type="ECO:0000313" key="4">
    <source>
        <dbReference type="Proteomes" id="UP000245697"/>
    </source>
</evidence>
<feature type="compositionally biased region" description="Low complexity" evidence="1">
    <location>
        <begin position="72"/>
        <end position="93"/>
    </location>
</feature>
<dbReference type="RefSeq" id="WP_109595564.1">
    <property type="nucleotide sequence ID" value="NZ_BONA01000054.1"/>
</dbReference>
<dbReference type="OrthoDB" id="3671425at2"/>
<feature type="transmembrane region" description="Helical" evidence="2">
    <location>
        <begin position="49"/>
        <end position="67"/>
    </location>
</feature>
<comment type="caution">
    <text evidence="3">The sequence shown here is derived from an EMBL/GenBank/DDBJ whole genome shotgun (WGS) entry which is preliminary data.</text>
</comment>
<evidence type="ECO:0000313" key="3">
    <source>
        <dbReference type="EMBL" id="PWK46161.1"/>
    </source>
</evidence>
<sequence length="349" mass="37010">MNDLELLDRYGPDAADVSDAALASARARLLAGMDPAAVPGRRSFPARRLAIAGLALAGAVTVAVVVIPRPAARPDAAPTTTPPTTTTAPASPGTGTGTGTGSGTGTDAIRLVAATAPAFPYTISGLGDAVFTADPGGPVIAVYLAEDRSDVYLNSTTEDDGGALSGAGVIDVEIDGRPGRIVAFNGTADDGRPPLTLVWEHRDGVWLRLTGQGRYGTPGALIDLAGKVRDRPQRLHFEVTVGLVPDGWELAAFKDEAILMYRDPVHPETDFHVQWAPRSKPLFRAAEIDGLEKATKVTVQGRPADLFRARDFWMVQTRLADRSIVRVMTPRTFTTEQVLQLTASVRRSR</sequence>
<feature type="compositionally biased region" description="Gly residues" evidence="1">
    <location>
        <begin position="94"/>
        <end position="104"/>
    </location>
</feature>
<keyword evidence="2" id="KW-0472">Membrane</keyword>
<reference evidence="3 4" key="1">
    <citation type="submission" date="2018-05" db="EMBL/GenBank/DDBJ databases">
        <title>Genomic Encyclopedia of Archaeal and Bacterial Type Strains, Phase II (KMG-II): from individual species to whole genera.</title>
        <authorList>
            <person name="Goeker M."/>
        </authorList>
    </citation>
    <scope>NUCLEOTIDE SEQUENCE [LARGE SCALE GENOMIC DNA]</scope>
    <source>
        <strain evidence="3 4">DSM 45184</strain>
    </source>
</reference>
<feature type="region of interest" description="Disordered" evidence="1">
    <location>
        <begin position="72"/>
        <end position="104"/>
    </location>
</feature>
<dbReference type="AlphaFoldDB" id="A0A316FBC4"/>
<keyword evidence="4" id="KW-1185">Reference proteome</keyword>
<protein>
    <submittedName>
        <fullName evidence="3">Uncharacterized protein</fullName>
    </submittedName>
</protein>
<gene>
    <name evidence="3" type="ORF">BC793_110154</name>
</gene>
<evidence type="ECO:0000256" key="1">
    <source>
        <dbReference type="SAM" id="MobiDB-lite"/>
    </source>
</evidence>
<accession>A0A316FBC4</accession>
<dbReference type="Proteomes" id="UP000245697">
    <property type="component" value="Unassembled WGS sequence"/>
</dbReference>
<proteinExistence type="predicted"/>
<name>A0A316FBC4_9ACTN</name>
<dbReference type="EMBL" id="QGGR01000010">
    <property type="protein sequence ID" value="PWK46161.1"/>
    <property type="molecule type" value="Genomic_DNA"/>
</dbReference>
<keyword evidence="2" id="KW-1133">Transmembrane helix</keyword>
<keyword evidence="2" id="KW-0812">Transmembrane</keyword>
<evidence type="ECO:0000256" key="2">
    <source>
        <dbReference type="SAM" id="Phobius"/>
    </source>
</evidence>
<organism evidence="3 4">
    <name type="scientific">Actinoplanes xinjiangensis</name>
    <dbReference type="NCBI Taxonomy" id="512350"/>
    <lineage>
        <taxon>Bacteria</taxon>
        <taxon>Bacillati</taxon>
        <taxon>Actinomycetota</taxon>
        <taxon>Actinomycetes</taxon>
        <taxon>Micromonosporales</taxon>
        <taxon>Micromonosporaceae</taxon>
        <taxon>Actinoplanes</taxon>
    </lineage>
</organism>